<gene>
    <name evidence="6" type="ORF">D0C37_02205</name>
</gene>
<dbReference type="KEGG" id="sky:D0C37_02205"/>
<dbReference type="Gene3D" id="3.90.1150.10">
    <property type="entry name" value="Aspartate Aminotransferase, domain 1"/>
    <property type="match status" value="1"/>
</dbReference>
<reference evidence="6 7" key="1">
    <citation type="submission" date="2018-08" db="EMBL/GenBank/DDBJ databases">
        <authorList>
            <person name="Ferrada E.E."/>
            <person name="Latorre B.A."/>
        </authorList>
    </citation>
    <scope>NUCLEOTIDE SEQUENCE [LARGE SCALE GENOMIC DNA]</scope>
    <source>
        <strain evidence="6 7">VK-A60T</strain>
    </source>
</reference>
<dbReference type="RefSeq" id="WP_117348565.1">
    <property type="nucleotide sequence ID" value="NZ_CP031742.1"/>
</dbReference>
<keyword evidence="4" id="KW-0663">Pyridoxal phosphate</keyword>
<evidence type="ECO:0000256" key="2">
    <source>
        <dbReference type="ARBA" id="ARBA00022576"/>
    </source>
</evidence>
<dbReference type="Pfam" id="PF00155">
    <property type="entry name" value="Aminotran_1_2"/>
    <property type="match status" value="1"/>
</dbReference>
<dbReference type="AlphaFoldDB" id="A0A385D591"/>
<dbReference type="EMBL" id="CP031742">
    <property type="protein sequence ID" value="AXQ53542.1"/>
    <property type="molecule type" value="Genomic_DNA"/>
</dbReference>
<feature type="domain" description="Aminotransferase class I/classII large" evidence="5">
    <location>
        <begin position="80"/>
        <end position="428"/>
    </location>
</feature>
<organism evidence="6 7">
    <name type="scientific">Streptomyces koyangensis</name>
    <dbReference type="NCBI Taxonomy" id="188770"/>
    <lineage>
        <taxon>Bacteria</taxon>
        <taxon>Bacillati</taxon>
        <taxon>Actinomycetota</taxon>
        <taxon>Actinomycetes</taxon>
        <taxon>Kitasatosporales</taxon>
        <taxon>Streptomycetaceae</taxon>
        <taxon>Streptomyces</taxon>
        <taxon>Streptomyces aurantiacus group</taxon>
    </lineage>
</organism>
<comment type="cofactor">
    <cofactor evidence="1">
        <name>pyridoxal 5'-phosphate</name>
        <dbReference type="ChEBI" id="CHEBI:597326"/>
    </cofactor>
</comment>
<dbReference type="PANTHER" id="PTHR42790:SF19">
    <property type="entry name" value="KYNURENINE_ALPHA-AMINOADIPATE AMINOTRANSFERASE, MITOCHONDRIAL"/>
    <property type="match status" value="1"/>
</dbReference>
<keyword evidence="2 6" id="KW-0032">Aminotransferase</keyword>
<evidence type="ECO:0000256" key="1">
    <source>
        <dbReference type="ARBA" id="ARBA00001933"/>
    </source>
</evidence>
<dbReference type="GeneID" id="300113040"/>
<dbReference type="GO" id="GO:0030170">
    <property type="term" value="F:pyridoxal phosphate binding"/>
    <property type="evidence" value="ECO:0007669"/>
    <property type="project" value="InterPro"/>
</dbReference>
<keyword evidence="3 6" id="KW-0808">Transferase</keyword>
<dbReference type="InterPro" id="IPR015421">
    <property type="entry name" value="PyrdxlP-dep_Trfase_major"/>
</dbReference>
<dbReference type="SUPFAM" id="SSF53383">
    <property type="entry name" value="PLP-dependent transferases"/>
    <property type="match status" value="1"/>
</dbReference>
<dbReference type="InterPro" id="IPR004839">
    <property type="entry name" value="Aminotransferase_I/II_large"/>
</dbReference>
<evidence type="ECO:0000313" key="7">
    <source>
        <dbReference type="Proteomes" id="UP000259636"/>
    </source>
</evidence>
<dbReference type="Proteomes" id="UP000259636">
    <property type="component" value="Chromosome"/>
</dbReference>
<evidence type="ECO:0000313" key="6">
    <source>
        <dbReference type="EMBL" id="AXQ53542.1"/>
    </source>
</evidence>
<dbReference type="Gene3D" id="3.40.640.10">
    <property type="entry name" value="Type I PLP-dependent aspartate aminotransferase-like (Major domain)"/>
    <property type="match status" value="1"/>
</dbReference>
<proteinExistence type="predicted"/>
<dbReference type="InterPro" id="IPR050859">
    <property type="entry name" value="Class-I_PLP-dep_aminotransf"/>
</dbReference>
<accession>A0A385D591</accession>
<sequence>MKSNIVRLMTEVPLESLHASLDSPVSASMNFLNEVALHYPDAISFAAGRPYEGFFDVDTVHRHVETFRAYLGERHNGDEALVQRDLLQYGRTKGIISELVSEHLRVDEGISVDPEAVVVTVGCQEALYLTLRALRRDDRDVLLAVAPTYAGAHGAASLVDMKVLPVRDSEEGIDLADLAAVVGKAHEQRLRPRAVYVVPDFANPTGTSLSVDMRRRLLESATRHDLLVLEDNPYGILGSEARLPTLKSLDRASRVIYLGSFAKTGVPGARVGYAVADQTVRTGFGTDVLLADQLAKLKSMLTVNTSPIAQAVIGGKLLENAFSLRAANDRERKVYHRNLHHVLQGLEERYPPGTAPMVSWTTPTGGFFVLISVPFALDDASLRHSARKHRVLWTPVHHFYADRRPRQQMRLSFSHLLPKEIEDGLDRLSEFIHEQIEIGGVC</sequence>
<dbReference type="CDD" id="cd00609">
    <property type="entry name" value="AAT_like"/>
    <property type="match status" value="1"/>
</dbReference>
<protein>
    <submittedName>
        <fullName evidence="6">PLP-dependent aminotransferase family protein</fullName>
    </submittedName>
</protein>
<evidence type="ECO:0000259" key="5">
    <source>
        <dbReference type="Pfam" id="PF00155"/>
    </source>
</evidence>
<dbReference type="GO" id="GO:0008483">
    <property type="term" value="F:transaminase activity"/>
    <property type="evidence" value="ECO:0007669"/>
    <property type="project" value="UniProtKB-KW"/>
</dbReference>
<dbReference type="GO" id="GO:1901605">
    <property type="term" value="P:alpha-amino acid metabolic process"/>
    <property type="evidence" value="ECO:0007669"/>
    <property type="project" value="TreeGrafter"/>
</dbReference>
<dbReference type="PANTHER" id="PTHR42790">
    <property type="entry name" value="AMINOTRANSFERASE"/>
    <property type="match status" value="1"/>
</dbReference>
<dbReference type="InterPro" id="IPR015424">
    <property type="entry name" value="PyrdxlP-dep_Trfase"/>
</dbReference>
<evidence type="ECO:0000256" key="3">
    <source>
        <dbReference type="ARBA" id="ARBA00022679"/>
    </source>
</evidence>
<dbReference type="InterPro" id="IPR015422">
    <property type="entry name" value="PyrdxlP-dep_Trfase_small"/>
</dbReference>
<evidence type="ECO:0000256" key="4">
    <source>
        <dbReference type="ARBA" id="ARBA00022898"/>
    </source>
</evidence>
<name>A0A385D591_9ACTN</name>